<name>A0A7N2MY01_QUELO</name>
<dbReference type="GO" id="GO:0016301">
    <property type="term" value="F:kinase activity"/>
    <property type="evidence" value="ECO:0007669"/>
    <property type="project" value="UniProtKB-KW"/>
</dbReference>
<dbReference type="AlphaFoldDB" id="A0A7N2MY01"/>
<dbReference type="EMBL" id="LRBV02000011">
    <property type="status" value="NOT_ANNOTATED_CDS"/>
    <property type="molecule type" value="Genomic_DNA"/>
</dbReference>
<reference evidence="7" key="2">
    <citation type="submission" date="2021-01" db="UniProtKB">
        <authorList>
            <consortium name="EnsemblPlants"/>
        </authorList>
    </citation>
    <scope>IDENTIFICATION</scope>
</reference>
<proteinExistence type="inferred from homology"/>
<evidence type="ECO:0000259" key="6">
    <source>
        <dbReference type="Pfam" id="PF01636"/>
    </source>
</evidence>
<keyword evidence="8" id="KW-1185">Reference proteome</keyword>
<dbReference type="GO" id="GO:0005524">
    <property type="term" value="F:ATP binding"/>
    <property type="evidence" value="ECO:0007669"/>
    <property type="project" value="UniProtKB-KW"/>
</dbReference>
<dbReference type="Pfam" id="PF01636">
    <property type="entry name" value="APH"/>
    <property type="match status" value="1"/>
</dbReference>
<keyword evidence="2" id="KW-0808">Transferase</keyword>
<protein>
    <recommendedName>
        <fullName evidence="6">Aminoglycoside phosphotransferase domain-containing protein</fullName>
    </recommendedName>
</protein>
<evidence type="ECO:0000313" key="8">
    <source>
        <dbReference type="Proteomes" id="UP000594261"/>
    </source>
</evidence>
<sequence length="288" mass="33421">MCYLEPPHIIVRKWLIAGIEYPLLAEHMSEFMARTLYFTSLLYRSTTEHKCAVAEFCGNMELCRLTEQVVFSDIYKVSQYNHWTSPYLDCDAEALREDNVFKLEVAELKSKFYERAQALLHGDLHTSSVMVTHESTQVLDLELAFYGPMGFDIEAFLRNLILAFFAQDGHTDQVNDRKNPFSKKFIALWDEHKDGFGEAYLPAIYNNLELQQLVQKKFMEDLFHDTLGFGAAKMIRRIVDVAHVEDFESITDASRHADCECRALEMEKLLLKERRKFHAITEVISAIQ</sequence>
<dbReference type="SUPFAM" id="SSF56112">
    <property type="entry name" value="Protein kinase-like (PK-like)"/>
    <property type="match status" value="1"/>
</dbReference>
<keyword evidence="4" id="KW-0418">Kinase</keyword>
<dbReference type="Gramene" id="QL11p033306:mrna">
    <property type="protein sequence ID" value="QL11p033306:mrna"/>
    <property type="gene ID" value="QL11p033306"/>
</dbReference>
<reference evidence="7 8" key="1">
    <citation type="journal article" date="2016" name="G3 (Bethesda)">
        <title>First Draft Assembly and Annotation of the Genome of a California Endemic Oak Quercus lobata Nee (Fagaceae).</title>
        <authorList>
            <person name="Sork V.L."/>
            <person name="Fitz-Gibbon S.T."/>
            <person name="Puiu D."/>
            <person name="Crepeau M."/>
            <person name="Gugger P.F."/>
            <person name="Sherman R."/>
            <person name="Stevens K."/>
            <person name="Langley C.H."/>
            <person name="Pellegrini M."/>
            <person name="Salzberg S.L."/>
        </authorList>
    </citation>
    <scope>NUCLEOTIDE SEQUENCE [LARGE SCALE GENOMIC DNA]</scope>
    <source>
        <strain evidence="7 8">cv. SW786</strain>
    </source>
</reference>
<dbReference type="PANTHER" id="PTHR34273:SF2">
    <property type="entry name" value="METHYLTHIORIBOSE KINASE"/>
    <property type="match status" value="1"/>
</dbReference>
<comment type="similarity">
    <text evidence="1">Belongs to the methylthioribose kinase family.</text>
</comment>
<evidence type="ECO:0000256" key="5">
    <source>
        <dbReference type="ARBA" id="ARBA00022840"/>
    </source>
</evidence>
<evidence type="ECO:0000256" key="1">
    <source>
        <dbReference type="ARBA" id="ARBA00010165"/>
    </source>
</evidence>
<dbReference type="InParanoid" id="A0A7N2MY01"/>
<dbReference type="InterPro" id="IPR002575">
    <property type="entry name" value="Aminoglycoside_PTrfase"/>
</dbReference>
<accession>A0A7N2MY01</accession>
<evidence type="ECO:0000256" key="3">
    <source>
        <dbReference type="ARBA" id="ARBA00022741"/>
    </source>
</evidence>
<dbReference type="InterPro" id="IPR011009">
    <property type="entry name" value="Kinase-like_dom_sf"/>
</dbReference>
<evidence type="ECO:0000256" key="2">
    <source>
        <dbReference type="ARBA" id="ARBA00022679"/>
    </source>
</evidence>
<dbReference type="EnsemblPlants" id="QL11p033306:mrna">
    <property type="protein sequence ID" value="QL11p033306:mrna"/>
    <property type="gene ID" value="QL11p033306"/>
</dbReference>
<dbReference type="Proteomes" id="UP000594261">
    <property type="component" value="Chromosome 11"/>
</dbReference>
<feature type="domain" description="Aminoglycoside phosphotransferase" evidence="6">
    <location>
        <begin position="77"/>
        <end position="153"/>
    </location>
</feature>
<keyword evidence="5" id="KW-0067">ATP-binding</keyword>
<evidence type="ECO:0000256" key="4">
    <source>
        <dbReference type="ARBA" id="ARBA00022777"/>
    </source>
</evidence>
<organism evidence="7 8">
    <name type="scientific">Quercus lobata</name>
    <name type="common">Valley oak</name>
    <dbReference type="NCBI Taxonomy" id="97700"/>
    <lineage>
        <taxon>Eukaryota</taxon>
        <taxon>Viridiplantae</taxon>
        <taxon>Streptophyta</taxon>
        <taxon>Embryophyta</taxon>
        <taxon>Tracheophyta</taxon>
        <taxon>Spermatophyta</taxon>
        <taxon>Magnoliopsida</taxon>
        <taxon>eudicotyledons</taxon>
        <taxon>Gunneridae</taxon>
        <taxon>Pentapetalae</taxon>
        <taxon>rosids</taxon>
        <taxon>fabids</taxon>
        <taxon>Fagales</taxon>
        <taxon>Fagaceae</taxon>
        <taxon>Quercus</taxon>
    </lineage>
</organism>
<dbReference type="OMA" id="RTIVEIW"/>
<dbReference type="PANTHER" id="PTHR34273">
    <property type="entry name" value="METHYLTHIORIBOSE KINASE"/>
    <property type="match status" value="1"/>
</dbReference>
<keyword evidence="3" id="KW-0547">Nucleotide-binding</keyword>
<evidence type="ECO:0000313" key="7">
    <source>
        <dbReference type="EnsemblPlants" id="QL11p033306:mrna"/>
    </source>
</evidence>
<dbReference type="Gene3D" id="3.90.1200.10">
    <property type="match status" value="1"/>
</dbReference>